<comment type="caution">
    <text evidence="2">The sequence shown here is derived from an EMBL/GenBank/DDBJ whole genome shotgun (WGS) entry which is preliminary data.</text>
</comment>
<reference evidence="2" key="2">
    <citation type="submission" date="2023-04" db="EMBL/GenBank/DDBJ databases">
        <authorList>
            <person name="Bruccoleri R.E."/>
            <person name="Oakeley E.J."/>
            <person name="Faust A.-M."/>
            <person name="Dessus-Babus S."/>
            <person name="Altorfer M."/>
            <person name="Burckhardt D."/>
            <person name="Oertli M."/>
            <person name="Naumann U."/>
            <person name="Petersen F."/>
            <person name="Wong J."/>
        </authorList>
    </citation>
    <scope>NUCLEOTIDE SEQUENCE</scope>
    <source>
        <strain evidence="2">GSM-AAB239-AS_SAM_17_03QT</strain>
        <tissue evidence="2">Leaf</tissue>
    </source>
</reference>
<sequence length="94" mass="10048">MHHRTLTDVRRAAATGRAWPGPRQRARPCSPCAELRQQPRATAATAISRPRARVAALPRRRHAVAGDVVGVADPPLAGRTLASHPMAVVPIPDV</sequence>
<organism evidence="2 3">
    <name type="scientific">Iris pallida</name>
    <name type="common">Sweet iris</name>
    <dbReference type="NCBI Taxonomy" id="29817"/>
    <lineage>
        <taxon>Eukaryota</taxon>
        <taxon>Viridiplantae</taxon>
        <taxon>Streptophyta</taxon>
        <taxon>Embryophyta</taxon>
        <taxon>Tracheophyta</taxon>
        <taxon>Spermatophyta</taxon>
        <taxon>Magnoliopsida</taxon>
        <taxon>Liliopsida</taxon>
        <taxon>Asparagales</taxon>
        <taxon>Iridaceae</taxon>
        <taxon>Iridoideae</taxon>
        <taxon>Irideae</taxon>
        <taxon>Iris</taxon>
    </lineage>
</organism>
<evidence type="ECO:0000256" key="1">
    <source>
        <dbReference type="SAM" id="MobiDB-lite"/>
    </source>
</evidence>
<evidence type="ECO:0000313" key="3">
    <source>
        <dbReference type="Proteomes" id="UP001140949"/>
    </source>
</evidence>
<name>A0AAX6HCH6_IRIPA</name>
<feature type="compositionally biased region" description="Basic and acidic residues" evidence="1">
    <location>
        <begin position="1"/>
        <end position="11"/>
    </location>
</feature>
<dbReference type="AlphaFoldDB" id="A0AAX6HCH6"/>
<reference evidence="2" key="1">
    <citation type="journal article" date="2023" name="GigaByte">
        <title>Genome assembly of the bearded iris, Iris pallida Lam.</title>
        <authorList>
            <person name="Bruccoleri R.E."/>
            <person name="Oakeley E.J."/>
            <person name="Faust A.M.E."/>
            <person name="Altorfer M."/>
            <person name="Dessus-Babus S."/>
            <person name="Burckhardt D."/>
            <person name="Oertli M."/>
            <person name="Naumann U."/>
            <person name="Petersen F."/>
            <person name="Wong J."/>
        </authorList>
    </citation>
    <scope>NUCLEOTIDE SEQUENCE</scope>
    <source>
        <strain evidence="2">GSM-AAB239-AS_SAM_17_03QT</strain>
    </source>
</reference>
<dbReference type="EMBL" id="JANAVB010010926">
    <property type="protein sequence ID" value="KAJ6838095.1"/>
    <property type="molecule type" value="Genomic_DNA"/>
</dbReference>
<keyword evidence="3" id="KW-1185">Reference proteome</keyword>
<evidence type="ECO:0000313" key="2">
    <source>
        <dbReference type="EMBL" id="KAJ6838095.1"/>
    </source>
</evidence>
<protein>
    <submittedName>
        <fullName evidence="2">Uncharacterized protein</fullName>
    </submittedName>
</protein>
<proteinExistence type="predicted"/>
<gene>
    <name evidence="2" type="ORF">M6B38_322575</name>
</gene>
<accession>A0AAX6HCH6</accession>
<feature type="region of interest" description="Disordered" evidence="1">
    <location>
        <begin position="1"/>
        <end position="30"/>
    </location>
</feature>
<dbReference type="Proteomes" id="UP001140949">
    <property type="component" value="Unassembled WGS sequence"/>
</dbReference>